<evidence type="ECO:0000256" key="10">
    <source>
        <dbReference type="ARBA" id="ARBA00023204"/>
    </source>
</evidence>
<dbReference type="SUPFAM" id="SSF56091">
    <property type="entry name" value="DNA ligase/mRNA capping enzyme, catalytic domain"/>
    <property type="match status" value="1"/>
</dbReference>
<evidence type="ECO:0000256" key="4">
    <source>
        <dbReference type="ARBA" id="ARBA00022723"/>
    </source>
</evidence>
<dbReference type="EMBL" id="WMBR01000010">
    <property type="protein sequence ID" value="MXP24292.1"/>
    <property type="molecule type" value="Genomic_DNA"/>
</dbReference>
<dbReference type="GO" id="GO:0071897">
    <property type="term" value="P:DNA biosynthetic process"/>
    <property type="evidence" value="ECO:0007669"/>
    <property type="project" value="InterPro"/>
</dbReference>
<keyword evidence="7 14" id="KW-0067">ATP-binding</keyword>
<dbReference type="InterPro" id="IPR016059">
    <property type="entry name" value="DNA_ligase_ATP-dep_CS"/>
</dbReference>
<keyword evidence="1 14" id="KW-0436">Ligase</keyword>
<organism evidence="17 18">
    <name type="scientific">Gordonia mangrovi</name>
    <dbReference type="NCBI Taxonomy" id="2665643"/>
    <lineage>
        <taxon>Bacteria</taxon>
        <taxon>Bacillati</taxon>
        <taxon>Actinomycetota</taxon>
        <taxon>Actinomycetes</taxon>
        <taxon>Mycobacteriales</taxon>
        <taxon>Gordoniaceae</taxon>
        <taxon>Gordonia</taxon>
    </lineage>
</organism>
<dbReference type="Pfam" id="PF01068">
    <property type="entry name" value="DNA_ligase_A_M"/>
    <property type="match status" value="1"/>
</dbReference>
<name>A0A6L7GXG2_9ACTN</name>
<comment type="catalytic activity">
    <reaction evidence="12 14">
        <text>ATP + (deoxyribonucleotide)n-3'-hydroxyl + 5'-phospho-(deoxyribonucleotide)m = (deoxyribonucleotide)n+m + AMP + diphosphate.</text>
        <dbReference type="EC" id="6.5.1.1"/>
    </reaction>
</comment>
<dbReference type="Proteomes" id="UP000475545">
    <property type="component" value="Unassembled WGS sequence"/>
</dbReference>
<dbReference type="Gene3D" id="2.40.50.140">
    <property type="entry name" value="Nucleic acid-binding proteins"/>
    <property type="match status" value="1"/>
</dbReference>
<keyword evidence="11" id="KW-0131">Cell cycle</keyword>
<proteinExistence type="inferred from homology"/>
<dbReference type="GO" id="GO:0051301">
    <property type="term" value="P:cell division"/>
    <property type="evidence" value="ECO:0007669"/>
    <property type="project" value="UniProtKB-KW"/>
</dbReference>
<dbReference type="GO" id="GO:0006260">
    <property type="term" value="P:DNA replication"/>
    <property type="evidence" value="ECO:0007669"/>
    <property type="project" value="UniProtKB-KW"/>
</dbReference>
<dbReference type="RefSeq" id="WP_160904491.1">
    <property type="nucleotide sequence ID" value="NZ_CP102850.1"/>
</dbReference>
<dbReference type="Gene3D" id="3.30.470.30">
    <property type="entry name" value="DNA ligase/mRNA capping enzyme"/>
    <property type="match status" value="1"/>
</dbReference>
<keyword evidence="2" id="KW-0132">Cell division</keyword>
<dbReference type="InterPro" id="IPR000977">
    <property type="entry name" value="DNA_ligase_ATP-dep"/>
</dbReference>
<dbReference type="SUPFAM" id="SSF50249">
    <property type="entry name" value="Nucleic acid-binding proteins"/>
    <property type="match status" value="1"/>
</dbReference>
<accession>A0A6L7GXG2</accession>
<dbReference type="InterPro" id="IPR012309">
    <property type="entry name" value="DNA_ligase_ATP-dep_C"/>
</dbReference>
<dbReference type="AlphaFoldDB" id="A0A6L7GXG2"/>
<evidence type="ECO:0000256" key="11">
    <source>
        <dbReference type="ARBA" id="ARBA00023306"/>
    </source>
</evidence>
<dbReference type="PROSITE" id="PS50160">
    <property type="entry name" value="DNA_LIGASE_A3"/>
    <property type="match status" value="1"/>
</dbReference>
<dbReference type="GO" id="GO:0046872">
    <property type="term" value="F:metal ion binding"/>
    <property type="evidence" value="ECO:0007669"/>
    <property type="project" value="UniProtKB-KW"/>
</dbReference>
<evidence type="ECO:0000313" key="18">
    <source>
        <dbReference type="Proteomes" id="UP000475545"/>
    </source>
</evidence>
<evidence type="ECO:0000256" key="12">
    <source>
        <dbReference type="ARBA" id="ARBA00034003"/>
    </source>
</evidence>
<evidence type="ECO:0000256" key="9">
    <source>
        <dbReference type="ARBA" id="ARBA00023172"/>
    </source>
</evidence>
<dbReference type="InterPro" id="IPR050191">
    <property type="entry name" value="ATP-dep_DNA_ligase"/>
</dbReference>
<dbReference type="GO" id="GO:0006310">
    <property type="term" value="P:DNA recombination"/>
    <property type="evidence" value="ECO:0007669"/>
    <property type="project" value="UniProtKB-KW"/>
</dbReference>
<keyword evidence="5 14" id="KW-0547">Nucleotide-binding</keyword>
<reference evidence="17 18" key="1">
    <citation type="submission" date="2019-11" db="EMBL/GenBank/DDBJ databases">
        <title>Gordonia sp. nov., a novel actinobacterium isolated from mangrove soil in Hainan.</title>
        <authorList>
            <person name="Huang X."/>
            <person name="Xie Y."/>
            <person name="Chu X."/>
            <person name="Xiao K."/>
        </authorList>
    </citation>
    <scope>NUCLEOTIDE SEQUENCE [LARGE SCALE GENOMIC DNA]</scope>
    <source>
        <strain evidence="17 18">HNM0687</strain>
    </source>
</reference>
<evidence type="ECO:0000256" key="3">
    <source>
        <dbReference type="ARBA" id="ARBA00022705"/>
    </source>
</evidence>
<evidence type="ECO:0000256" key="6">
    <source>
        <dbReference type="ARBA" id="ARBA00022763"/>
    </source>
</evidence>
<dbReference type="NCBIfam" id="TIGR00574">
    <property type="entry name" value="dnl1"/>
    <property type="match status" value="1"/>
</dbReference>
<dbReference type="InterPro" id="IPR012340">
    <property type="entry name" value="NA-bd_OB-fold"/>
</dbReference>
<dbReference type="GO" id="GO:0005524">
    <property type="term" value="F:ATP binding"/>
    <property type="evidence" value="ECO:0007669"/>
    <property type="project" value="UniProtKB-KW"/>
</dbReference>
<dbReference type="SUPFAM" id="SSF117018">
    <property type="entry name" value="ATP-dependent DNA ligase DNA-binding domain"/>
    <property type="match status" value="1"/>
</dbReference>
<dbReference type="Pfam" id="PF04675">
    <property type="entry name" value="DNA_ligase_A_N"/>
    <property type="match status" value="1"/>
</dbReference>
<gene>
    <name evidence="17" type="ORF">GIY30_23495</name>
</gene>
<keyword evidence="18" id="KW-1185">Reference proteome</keyword>
<evidence type="ECO:0000256" key="15">
    <source>
        <dbReference type="RuleBase" id="RU004196"/>
    </source>
</evidence>
<keyword evidence="3" id="KW-0235">DNA replication</keyword>
<dbReference type="PANTHER" id="PTHR45674:SF13">
    <property type="entry name" value="DNA LIGASE-RELATED"/>
    <property type="match status" value="1"/>
</dbReference>
<dbReference type="PANTHER" id="PTHR45674">
    <property type="entry name" value="DNA LIGASE 1/3 FAMILY MEMBER"/>
    <property type="match status" value="1"/>
</dbReference>
<evidence type="ECO:0000256" key="5">
    <source>
        <dbReference type="ARBA" id="ARBA00022741"/>
    </source>
</evidence>
<comment type="function">
    <text evidence="13">DNA ligase that seals nicks in double-stranded DNA during DNA replication, DNA recombination and DNA repair.</text>
</comment>
<dbReference type="GO" id="GO:0003677">
    <property type="term" value="F:DNA binding"/>
    <property type="evidence" value="ECO:0007669"/>
    <property type="project" value="InterPro"/>
</dbReference>
<evidence type="ECO:0000256" key="2">
    <source>
        <dbReference type="ARBA" id="ARBA00022618"/>
    </source>
</evidence>
<dbReference type="Gene3D" id="1.10.3260.10">
    <property type="entry name" value="DNA ligase, ATP-dependent, N-terminal domain"/>
    <property type="match status" value="1"/>
</dbReference>
<feature type="domain" description="ATP-dependent DNA ligase family profile" evidence="16">
    <location>
        <begin position="298"/>
        <end position="411"/>
    </location>
</feature>
<protein>
    <recommendedName>
        <fullName evidence="14">DNA ligase</fullName>
        <ecNumber evidence="14">6.5.1.1</ecNumber>
    </recommendedName>
</protein>
<evidence type="ECO:0000256" key="14">
    <source>
        <dbReference type="RuleBase" id="RU000617"/>
    </source>
</evidence>
<dbReference type="EC" id="6.5.1.1" evidence="14"/>
<dbReference type="GO" id="GO:0006281">
    <property type="term" value="P:DNA repair"/>
    <property type="evidence" value="ECO:0007669"/>
    <property type="project" value="UniProtKB-KW"/>
</dbReference>
<comment type="similarity">
    <text evidence="15">Belongs to the ATP-dependent DNA ligase family.</text>
</comment>
<keyword evidence="8" id="KW-0460">Magnesium</keyword>
<dbReference type="InterPro" id="IPR012308">
    <property type="entry name" value="DNA_ligase_ATP-dep_N"/>
</dbReference>
<keyword evidence="9 14" id="KW-0233">DNA recombination</keyword>
<dbReference type="CDD" id="cd07901">
    <property type="entry name" value="Adenylation_DNA_ligase_Arch_LigB"/>
    <property type="match status" value="1"/>
</dbReference>
<evidence type="ECO:0000256" key="7">
    <source>
        <dbReference type="ARBA" id="ARBA00022840"/>
    </source>
</evidence>
<evidence type="ECO:0000259" key="16">
    <source>
        <dbReference type="PROSITE" id="PS50160"/>
    </source>
</evidence>
<keyword evidence="4" id="KW-0479">Metal-binding</keyword>
<dbReference type="GO" id="GO:0003910">
    <property type="term" value="F:DNA ligase (ATP) activity"/>
    <property type="evidence" value="ECO:0007669"/>
    <property type="project" value="UniProtKB-EC"/>
</dbReference>
<dbReference type="NCBIfam" id="NF002868">
    <property type="entry name" value="PRK03180.1"/>
    <property type="match status" value="1"/>
</dbReference>
<evidence type="ECO:0000256" key="8">
    <source>
        <dbReference type="ARBA" id="ARBA00022842"/>
    </source>
</evidence>
<keyword evidence="6 14" id="KW-0227">DNA damage</keyword>
<dbReference type="PROSITE" id="PS00697">
    <property type="entry name" value="DNA_LIGASE_A1"/>
    <property type="match status" value="1"/>
</dbReference>
<sequence>MELSRVVDTSAAVAATRSRKVKSAELGALLDAASADEIPIVVAWLSGIIGQGRLGVGWRSLTSLVGPPAVEPTLTVDGVDEVFDRLAGARGPGSTTLRRELMTELFAAATESEQQFLRRLMTGELRQGALAGVMVDAIAAASGQPLDLVRRAHMLTGSLPETASIAVHGGADELAAVGLQVGRAVAPMLATPADSLADAVTSLGPDLVVDFKLDGARVQVHRRGDEVRVYTRSLRDITAAVPDIVDVARRLPCDTVILDGETLTLDADGRPRPFQDTMSRFGSAGVADDDPTALLRPFFFDCLHLDGVDLIDRPLTDRLDALTALAPDLRIPSVVNPSVEQAQRHLDAALDAGHEGVMVKSLTGPYAAGRRGKTWQKVKPVHTFDLVVLGAEWGSGRRTGFLSNLHLGARDPDGGRPVMVGKTFKGLTDALLQWQTDEFPKHESHRDSYTMYLRPEIVVEIELDGVQRSSRYPGGLALRFARVVRYRPDKTADDADTIDSIRALLPAGD</sequence>
<evidence type="ECO:0000256" key="13">
    <source>
        <dbReference type="ARBA" id="ARBA00054532"/>
    </source>
</evidence>
<evidence type="ECO:0000256" key="1">
    <source>
        <dbReference type="ARBA" id="ARBA00022598"/>
    </source>
</evidence>
<keyword evidence="10 14" id="KW-0234">DNA repair</keyword>
<dbReference type="Pfam" id="PF04679">
    <property type="entry name" value="DNA_ligase_A_C"/>
    <property type="match status" value="1"/>
</dbReference>
<dbReference type="InterPro" id="IPR036599">
    <property type="entry name" value="DNA_ligase_N_sf"/>
</dbReference>
<evidence type="ECO:0000313" key="17">
    <source>
        <dbReference type="EMBL" id="MXP24292.1"/>
    </source>
</evidence>
<dbReference type="FunFam" id="2.40.50.140:FF:000163">
    <property type="entry name" value="Probable DNA ligase"/>
    <property type="match status" value="1"/>
</dbReference>
<dbReference type="InterPro" id="IPR012310">
    <property type="entry name" value="DNA_ligase_ATP-dep_cent"/>
</dbReference>
<comment type="caution">
    <text evidence="17">The sequence shown here is derived from an EMBL/GenBank/DDBJ whole genome shotgun (WGS) entry which is preliminary data.</text>
</comment>